<keyword evidence="3" id="KW-1185">Reference proteome</keyword>
<sequence length="58" mass="6450">MKYSDLRDFISQLQGMGELKPILTPVSPHLEMTEVCDRTLRAGGPALLFQHPTGHSMP</sequence>
<evidence type="ECO:0000259" key="1">
    <source>
        <dbReference type="Pfam" id="PF20695"/>
    </source>
</evidence>
<evidence type="ECO:0000313" key="2">
    <source>
        <dbReference type="EMBL" id="EEF25228.1"/>
    </source>
</evidence>
<proteinExistence type="predicted"/>
<dbReference type="PANTHER" id="PTHR30108:SF17">
    <property type="entry name" value="FERULIC ACID DECARBOXYLASE 1"/>
    <property type="match status" value="1"/>
</dbReference>
<dbReference type="GO" id="GO:0016831">
    <property type="term" value="F:carboxy-lyase activity"/>
    <property type="evidence" value="ECO:0007669"/>
    <property type="project" value="InterPro"/>
</dbReference>
<dbReference type="EMBL" id="EQ980219">
    <property type="protein sequence ID" value="EEF25228.1"/>
    <property type="molecule type" value="Genomic_DNA"/>
</dbReference>
<dbReference type="SUPFAM" id="SSF50475">
    <property type="entry name" value="FMN-binding split barrel"/>
    <property type="match status" value="1"/>
</dbReference>
<feature type="non-terminal residue" evidence="2">
    <location>
        <position position="58"/>
    </location>
</feature>
<organism evidence="2 3">
    <name type="scientific">Ricinus communis</name>
    <name type="common">Castor bean</name>
    <dbReference type="NCBI Taxonomy" id="3988"/>
    <lineage>
        <taxon>Eukaryota</taxon>
        <taxon>Viridiplantae</taxon>
        <taxon>Streptophyta</taxon>
        <taxon>Embryophyta</taxon>
        <taxon>Tracheophyta</taxon>
        <taxon>Spermatophyta</taxon>
        <taxon>Magnoliopsida</taxon>
        <taxon>eudicotyledons</taxon>
        <taxon>Gunneridae</taxon>
        <taxon>Pentapetalae</taxon>
        <taxon>rosids</taxon>
        <taxon>fabids</taxon>
        <taxon>Malpighiales</taxon>
        <taxon>Euphorbiaceae</taxon>
        <taxon>Acalyphoideae</taxon>
        <taxon>Acalypheae</taxon>
        <taxon>Ricinus</taxon>
    </lineage>
</organism>
<dbReference type="Proteomes" id="UP000008311">
    <property type="component" value="Unassembled WGS sequence"/>
</dbReference>
<dbReference type="InParanoid" id="B9TFY7"/>
<feature type="domain" description="3-octaprenyl-4-hydroxybenzoate carboxy-lyase-like N-terminal" evidence="1">
    <location>
        <begin position="10"/>
        <end position="57"/>
    </location>
</feature>
<name>B9TFY7_RICCO</name>
<dbReference type="Pfam" id="PF20695">
    <property type="entry name" value="UbiD_N"/>
    <property type="match status" value="1"/>
</dbReference>
<dbReference type="InterPro" id="IPR002830">
    <property type="entry name" value="UbiD"/>
</dbReference>
<protein>
    <recommendedName>
        <fullName evidence="1">3-octaprenyl-4-hydroxybenzoate carboxy-lyase-like N-terminal domain-containing protein</fullName>
    </recommendedName>
</protein>
<gene>
    <name evidence="2" type="ORF">RCOM_1883050</name>
</gene>
<dbReference type="AlphaFoldDB" id="B9TFY7"/>
<accession>B9TFY7</accession>
<dbReference type="InterPro" id="IPR049383">
    <property type="entry name" value="UbiD-like_N"/>
</dbReference>
<dbReference type="PANTHER" id="PTHR30108">
    <property type="entry name" value="3-OCTAPRENYL-4-HYDROXYBENZOATE CARBOXY-LYASE-RELATED"/>
    <property type="match status" value="1"/>
</dbReference>
<reference evidence="3" key="1">
    <citation type="journal article" date="2010" name="Nat. Biotechnol.">
        <title>Draft genome sequence of the oilseed species Ricinus communis.</title>
        <authorList>
            <person name="Chan A.P."/>
            <person name="Crabtree J."/>
            <person name="Zhao Q."/>
            <person name="Lorenzi H."/>
            <person name="Orvis J."/>
            <person name="Puiu D."/>
            <person name="Melake-Berhan A."/>
            <person name="Jones K.M."/>
            <person name="Redman J."/>
            <person name="Chen G."/>
            <person name="Cahoon E.B."/>
            <person name="Gedil M."/>
            <person name="Stanke M."/>
            <person name="Haas B.J."/>
            <person name="Wortman J.R."/>
            <person name="Fraser-Liggett C.M."/>
            <person name="Ravel J."/>
            <person name="Rabinowicz P.D."/>
        </authorList>
    </citation>
    <scope>NUCLEOTIDE SEQUENCE [LARGE SCALE GENOMIC DNA]</scope>
    <source>
        <strain evidence="3">cv. Hale</strain>
    </source>
</reference>
<evidence type="ECO:0000313" key="3">
    <source>
        <dbReference type="Proteomes" id="UP000008311"/>
    </source>
</evidence>